<evidence type="ECO:0000313" key="8">
    <source>
        <dbReference type="EMBL" id="EBA07757.1"/>
    </source>
</evidence>
<dbReference type="Proteomes" id="UP000005713">
    <property type="component" value="Unassembled WGS sequence"/>
</dbReference>
<evidence type="ECO:0000256" key="1">
    <source>
        <dbReference type="ARBA" id="ARBA00004651"/>
    </source>
</evidence>
<evidence type="ECO:0000256" key="5">
    <source>
        <dbReference type="ARBA" id="ARBA00022989"/>
    </source>
</evidence>
<keyword evidence="9" id="KW-1185">Reference proteome</keyword>
<evidence type="ECO:0000313" key="9">
    <source>
        <dbReference type="Proteomes" id="UP000005713"/>
    </source>
</evidence>
<dbReference type="InterPro" id="IPR018383">
    <property type="entry name" value="UPF0324_pro"/>
</dbReference>
<dbReference type="eggNOG" id="COG2855">
    <property type="taxonomic scope" value="Bacteria"/>
</dbReference>
<feature type="transmembrane region" description="Helical" evidence="7">
    <location>
        <begin position="97"/>
        <end position="118"/>
    </location>
</feature>
<feature type="transmembrane region" description="Helical" evidence="7">
    <location>
        <begin position="164"/>
        <end position="183"/>
    </location>
</feature>
<comment type="caution">
    <text evidence="8">The sequence shown here is derived from an EMBL/GenBank/DDBJ whole genome shotgun (WGS) entry which is preliminary data.</text>
</comment>
<dbReference type="PANTHER" id="PTHR30106">
    <property type="entry name" value="INNER MEMBRANE PROTEIN YEIH-RELATED"/>
    <property type="match status" value="1"/>
</dbReference>
<dbReference type="Pfam" id="PF03601">
    <property type="entry name" value="Cons_hypoth698"/>
    <property type="match status" value="1"/>
</dbReference>
<evidence type="ECO:0000256" key="7">
    <source>
        <dbReference type="SAM" id="Phobius"/>
    </source>
</evidence>
<feature type="transmembrane region" description="Helical" evidence="7">
    <location>
        <begin position="261"/>
        <end position="279"/>
    </location>
</feature>
<gene>
    <name evidence="8" type="ORF">SSE37_14263</name>
</gene>
<keyword evidence="4 7" id="KW-0812">Transmembrane</keyword>
<dbReference type="RefSeq" id="WP_005860244.1">
    <property type="nucleotide sequence ID" value="NZ_AAYA01000008.1"/>
</dbReference>
<feature type="transmembrane region" description="Helical" evidence="7">
    <location>
        <begin position="285"/>
        <end position="304"/>
    </location>
</feature>
<keyword evidence="5 7" id="KW-1133">Transmembrane helix</keyword>
<comment type="similarity">
    <text evidence="2">Belongs to the UPF0324 family.</text>
</comment>
<dbReference type="OrthoDB" id="5393513at2"/>
<evidence type="ECO:0000256" key="6">
    <source>
        <dbReference type="ARBA" id="ARBA00023136"/>
    </source>
</evidence>
<keyword evidence="3" id="KW-1003">Cell membrane</keyword>
<reference evidence="8 9" key="1">
    <citation type="submission" date="2006-06" db="EMBL/GenBank/DDBJ databases">
        <authorList>
            <person name="Moran M.A."/>
            <person name="Ferriera S."/>
            <person name="Johnson J."/>
            <person name="Kravitz S."/>
            <person name="Beeson K."/>
            <person name="Sutton G."/>
            <person name="Rogers Y.-H."/>
            <person name="Friedman R."/>
            <person name="Frazier M."/>
            <person name="Venter J.C."/>
        </authorList>
    </citation>
    <scope>NUCLEOTIDE SEQUENCE [LARGE SCALE GENOMIC DNA]</scope>
    <source>
        <strain evidence="8 9">E-37</strain>
    </source>
</reference>
<comment type="subcellular location">
    <subcellularLocation>
        <location evidence="1">Cell membrane</location>
        <topology evidence="1">Multi-pass membrane protein</topology>
    </subcellularLocation>
</comment>
<dbReference type="GO" id="GO:0005886">
    <property type="term" value="C:plasma membrane"/>
    <property type="evidence" value="ECO:0007669"/>
    <property type="project" value="UniProtKB-SubCell"/>
</dbReference>
<accession>A3K5F6</accession>
<evidence type="ECO:0000256" key="2">
    <source>
        <dbReference type="ARBA" id="ARBA00007977"/>
    </source>
</evidence>
<sequence length="342" mass="35877">MVMMSDTARDLRHRVSSGFVLSKGAFVAGLIACAASFLSEHYGAPAMLMALLLGIAFHFLYEETECAPGINFASRVILRIGVALLGLRVSWQMLAELGAVSVLWIVLAVLTTICLGLIGSRLLKQGWHFGVLTGGSVAICGASAAMAISAVLPRNDRSERDLTFTVMAVTILSTIAMVLYPIIAESAGMSPPEAGLFLGATIHDVAQVVGAGYTVSDETGDVATAVKLLRVAMLAPVIFFLGIAIGLSGRAVTDDTKKPPLLPLFVVVFLLLTSLNSVISVPEWVISLASQASKWMLLTAVAAAGMKTSLKQLSKIGGQAIILVVAETLYLGTGFLLVVGWS</sequence>
<dbReference type="EMBL" id="AAYA01000008">
    <property type="protein sequence ID" value="EBA07757.1"/>
    <property type="molecule type" value="Genomic_DNA"/>
</dbReference>
<feature type="transmembrane region" description="Helical" evidence="7">
    <location>
        <begin position="20"/>
        <end position="38"/>
    </location>
</feature>
<feature type="transmembrane region" description="Helical" evidence="7">
    <location>
        <begin position="44"/>
        <end position="61"/>
    </location>
</feature>
<feature type="transmembrane region" description="Helical" evidence="7">
    <location>
        <begin position="316"/>
        <end position="341"/>
    </location>
</feature>
<protein>
    <recommendedName>
        <fullName evidence="10">Sulfate exporter family transporter</fullName>
    </recommendedName>
</protein>
<name>A3K5F6_SAGS3</name>
<feature type="transmembrane region" description="Helical" evidence="7">
    <location>
        <begin position="130"/>
        <end position="152"/>
    </location>
</feature>
<evidence type="ECO:0000256" key="3">
    <source>
        <dbReference type="ARBA" id="ARBA00022475"/>
    </source>
</evidence>
<feature type="transmembrane region" description="Helical" evidence="7">
    <location>
        <begin position="228"/>
        <end position="249"/>
    </location>
</feature>
<dbReference type="PANTHER" id="PTHR30106:SF2">
    <property type="entry name" value="UPF0324 INNER MEMBRANE PROTEIN YEIH"/>
    <property type="match status" value="1"/>
</dbReference>
<proteinExistence type="inferred from homology"/>
<evidence type="ECO:0000256" key="4">
    <source>
        <dbReference type="ARBA" id="ARBA00022692"/>
    </source>
</evidence>
<keyword evidence="6 7" id="KW-0472">Membrane</keyword>
<feature type="transmembrane region" description="Helical" evidence="7">
    <location>
        <begin position="195"/>
        <end position="216"/>
    </location>
</feature>
<evidence type="ECO:0008006" key="10">
    <source>
        <dbReference type="Google" id="ProtNLM"/>
    </source>
</evidence>
<organism evidence="8 9">
    <name type="scientific">Sagittula stellata (strain ATCC 700073 / DSM 11524 / E-37)</name>
    <dbReference type="NCBI Taxonomy" id="388399"/>
    <lineage>
        <taxon>Bacteria</taxon>
        <taxon>Pseudomonadati</taxon>
        <taxon>Pseudomonadota</taxon>
        <taxon>Alphaproteobacteria</taxon>
        <taxon>Rhodobacterales</taxon>
        <taxon>Roseobacteraceae</taxon>
        <taxon>Sagittula</taxon>
    </lineage>
</organism>
<dbReference type="AlphaFoldDB" id="A3K5F6"/>